<feature type="transmembrane region" description="Helical" evidence="2">
    <location>
        <begin position="33"/>
        <end position="52"/>
    </location>
</feature>
<gene>
    <name evidence="3" type="ORF">VNO80_21400</name>
</gene>
<dbReference type="PANTHER" id="PTHR47926">
    <property type="entry name" value="PENTATRICOPEPTIDE REPEAT-CONTAINING PROTEIN"/>
    <property type="match status" value="1"/>
</dbReference>
<dbReference type="Gene3D" id="1.25.40.10">
    <property type="entry name" value="Tetratricopeptide repeat domain"/>
    <property type="match status" value="1"/>
</dbReference>
<dbReference type="GO" id="GO:0009451">
    <property type="term" value="P:RNA modification"/>
    <property type="evidence" value="ECO:0007669"/>
    <property type="project" value="InterPro"/>
</dbReference>
<name>A0AAN9M310_PHACN</name>
<organism evidence="3 4">
    <name type="scientific">Phaseolus coccineus</name>
    <name type="common">Scarlet runner bean</name>
    <name type="synonym">Phaseolus multiflorus</name>
    <dbReference type="NCBI Taxonomy" id="3886"/>
    <lineage>
        <taxon>Eukaryota</taxon>
        <taxon>Viridiplantae</taxon>
        <taxon>Streptophyta</taxon>
        <taxon>Embryophyta</taxon>
        <taxon>Tracheophyta</taxon>
        <taxon>Spermatophyta</taxon>
        <taxon>Magnoliopsida</taxon>
        <taxon>eudicotyledons</taxon>
        <taxon>Gunneridae</taxon>
        <taxon>Pentapetalae</taxon>
        <taxon>rosids</taxon>
        <taxon>fabids</taxon>
        <taxon>Fabales</taxon>
        <taxon>Fabaceae</taxon>
        <taxon>Papilionoideae</taxon>
        <taxon>50 kb inversion clade</taxon>
        <taxon>NPAAA clade</taxon>
        <taxon>indigoferoid/millettioid clade</taxon>
        <taxon>Phaseoleae</taxon>
        <taxon>Phaseolus</taxon>
    </lineage>
</organism>
<keyword evidence="1" id="KW-0677">Repeat</keyword>
<keyword evidence="4" id="KW-1185">Reference proteome</keyword>
<evidence type="ECO:0008006" key="5">
    <source>
        <dbReference type="Google" id="ProtNLM"/>
    </source>
</evidence>
<evidence type="ECO:0000256" key="2">
    <source>
        <dbReference type="SAM" id="Phobius"/>
    </source>
</evidence>
<dbReference type="Proteomes" id="UP001374584">
    <property type="component" value="Unassembled WGS sequence"/>
</dbReference>
<dbReference type="InterPro" id="IPR011990">
    <property type="entry name" value="TPR-like_helical_dom_sf"/>
</dbReference>
<dbReference type="InterPro" id="IPR002885">
    <property type="entry name" value="PPR_rpt"/>
</dbReference>
<evidence type="ECO:0000313" key="4">
    <source>
        <dbReference type="Proteomes" id="UP001374584"/>
    </source>
</evidence>
<reference evidence="3 4" key="1">
    <citation type="submission" date="2024-01" db="EMBL/GenBank/DDBJ databases">
        <title>The genomes of 5 underutilized Papilionoideae crops provide insights into root nodulation and disease resistanc.</title>
        <authorList>
            <person name="Jiang F."/>
        </authorList>
    </citation>
    <scope>NUCLEOTIDE SEQUENCE [LARGE SCALE GENOMIC DNA]</scope>
    <source>
        <strain evidence="3">JINMINGXINNONG_FW02</strain>
        <tissue evidence="3">Leaves</tissue>
    </source>
</reference>
<evidence type="ECO:0000256" key="1">
    <source>
        <dbReference type="ARBA" id="ARBA00022737"/>
    </source>
</evidence>
<dbReference type="InterPro" id="IPR046960">
    <property type="entry name" value="PPR_At4g14850-like_plant"/>
</dbReference>
<keyword evidence="2" id="KW-1133">Transmembrane helix</keyword>
<dbReference type="EMBL" id="JAYMYR010000008">
    <property type="protein sequence ID" value="KAK7346876.1"/>
    <property type="molecule type" value="Genomic_DNA"/>
</dbReference>
<sequence>MKRVFDAMPARDRVSWNCLISGYAGRGFLIQSIHGHVVSSLMFLLGVLWWICTPKQGIYFVQDRVLMKFPRRIWLCNTLSAGLMRCGRIEDWRQLFYEMRGKDSISLTAMIAGFTQNGIDIEAIDLFKDEITKF</sequence>
<evidence type="ECO:0000313" key="3">
    <source>
        <dbReference type="EMBL" id="KAK7346876.1"/>
    </source>
</evidence>
<comment type="caution">
    <text evidence="3">The sequence shown here is derived from an EMBL/GenBank/DDBJ whole genome shotgun (WGS) entry which is preliminary data.</text>
</comment>
<keyword evidence="2" id="KW-0472">Membrane</keyword>
<dbReference type="Pfam" id="PF01535">
    <property type="entry name" value="PPR"/>
    <property type="match status" value="3"/>
</dbReference>
<dbReference type="AlphaFoldDB" id="A0AAN9M310"/>
<proteinExistence type="predicted"/>
<accession>A0AAN9M310</accession>
<dbReference type="GO" id="GO:0003723">
    <property type="term" value="F:RNA binding"/>
    <property type="evidence" value="ECO:0007669"/>
    <property type="project" value="InterPro"/>
</dbReference>
<protein>
    <recommendedName>
        <fullName evidence="5">Pentatricopeptide repeat-containing protein</fullName>
    </recommendedName>
</protein>
<keyword evidence="2" id="KW-0812">Transmembrane</keyword>